<evidence type="ECO:0000313" key="3">
    <source>
        <dbReference type="WBParaSite" id="TMUE_2000008961.1"/>
    </source>
</evidence>
<proteinExistence type="predicted"/>
<sequence>MQQDVHAKNCPLSLRHRRAGRAAESERGCDQSAQPVIPPDKKVNCLLQAINNGYIQFDPPGTKGAQAGSNGENGTARFHLGRTNSRPSPKMGQRQNSSGYNCFSDIGCIGGAPNRQGEKSPSSTASGSQPTSNQAARVHNKRQSQRSCTRWPTLKVTWQENGLRPASQVADIRKICPLGEPENH</sequence>
<feature type="region of interest" description="Disordered" evidence="1">
    <location>
        <begin position="111"/>
        <end position="150"/>
    </location>
</feature>
<feature type="compositionally biased region" description="Polar residues" evidence="1">
    <location>
        <begin position="82"/>
        <end position="98"/>
    </location>
</feature>
<accession>A0A5S6QNN2</accession>
<evidence type="ECO:0000256" key="1">
    <source>
        <dbReference type="SAM" id="MobiDB-lite"/>
    </source>
</evidence>
<protein>
    <submittedName>
        <fullName evidence="3">Uncharacterized protein</fullName>
    </submittedName>
</protein>
<dbReference type="AlphaFoldDB" id="A0A5S6QNN2"/>
<reference evidence="3" key="1">
    <citation type="submission" date="2019-12" db="UniProtKB">
        <authorList>
            <consortium name="WormBaseParasite"/>
        </authorList>
    </citation>
    <scope>IDENTIFICATION</scope>
</reference>
<dbReference type="WBParaSite" id="TMUE_2000008961.1">
    <property type="protein sequence ID" value="TMUE_2000008961.1"/>
    <property type="gene ID" value="WBGene00300460"/>
</dbReference>
<dbReference type="Proteomes" id="UP000046395">
    <property type="component" value="Unassembled WGS sequence"/>
</dbReference>
<name>A0A5S6QNN2_TRIMR</name>
<feature type="compositionally biased region" description="Polar residues" evidence="1">
    <location>
        <begin position="119"/>
        <end position="135"/>
    </location>
</feature>
<feature type="region of interest" description="Disordered" evidence="1">
    <location>
        <begin position="57"/>
        <end position="98"/>
    </location>
</feature>
<keyword evidence="2" id="KW-1185">Reference proteome</keyword>
<evidence type="ECO:0000313" key="2">
    <source>
        <dbReference type="Proteomes" id="UP000046395"/>
    </source>
</evidence>
<organism evidence="2 3">
    <name type="scientific">Trichuris muris</name>
    <name type="common">Mouse whipworm</name>
    <dbReference type="NCBI Taxonomy" id="70415"/>
    <lineage>
        <taxon>Eukaryota</taxon>
        <taxon>Metazoa</taxon>
        <taxon>Ecdysozoa</taxon>
        <taxon>Nematoda</taxon>
        <taxon>Enoplea</taxon>
        <taxon>Dorylaimia</taxon>
        <taxon>Trichinellida</taxon>
        <taxon>Trichuridae</taxon>
        <taxon>Trichuris</taxon>
    </lineage>
</organism>
<feature type="region of interest" description="Disordered" evidence="1">
    <location>
        <begin position="1"/>
        <end position="35"/>
    </location>
</feature>